<dbReference type="HOGENOM" id="CLU_009123_13_0_1"/>
<accession>S7QLY0</accession>
<proteinExistence type="predicted"/>
<dbReference type="PANTHER" id="PTHR23272">
    <property type="entry name" value="BED FINGER-RELATED"/>
    <property type="match status" value="1"/>
</dbReference>
<keyword evidence="3" id="KW-1185">Reference proteome</keyword>
<reference evidence="2 3" key="1">
    <citation type="journal article" date="2012" name="Science">
        <title>The Paleozoic origin of enzymatic lignin decomposition reconstructed from 31 fungal genomes.</title>
        <authorList>
            <person name="Floudas D."/>
            <person name="Binder M."/>
            <person name="Riley R."/>
            <person name="Barry K."/>
            <person name="Blanchette R.A."/>
            <person name="Henrissat B."/>
            <person name="Martinez A.T."/>
            <person name="Otillar R."/>
            <person name="Spatafora J.W."/>
            <person name="Yadav J.S."/>
            <person name="Aerts A."/>
            <person name="Benoit I."/>
            <person name="Boyd A."/>
            <person name="Carlson A."/>
            <person name="Copeland A."/>
            <person name="Coutinho P.M."/>
            <person name="de Vries R.P."/>
            <person name="Ferreira P."/>
            <person name="Findley K."/>
            <person name="Foster B."/>
            <person name="Gaskell J."/>
            <person name="Glotzer D."/>
            <person name="Gorecki P."/>
            <person name="Heitman J."/>
            <person name="Hesse C."/>
            <person name="Hori C."/>
            <person name="Igarashi K."/>
            <person name="Jurgens J.A."/>
            <person name="Kallen N."/>
            <person name="Kersten P."/>
            <person name="Kohler A."/>
            <person name="Kuees U."/>
            <person name="Kumar T.K.A."/>
            <person name="Kuo A."/>
            <person name="LaButti K."/>
            <person name="Larrondo L.F."/>
            <person name="Lindquist E."/>
            <person name="Ling A."/>
            <person name="Lombard V."/>
            <person name="Lucas S."/>
            <person name="Lundell T."/>
            <person name="Martin R."/>
            <person name="McLaughlin D.J."/>
            <person name="Morgenstern I."/>
            <person name="Morin E."/>
            <person name="Murat C."/>
            <person name="Nagy L.G."/>
            <person name="Nolan M."/>
            <person name="Ohm R.A."/>
            <person name="Patyshakuliyeva A."/>
            <person name="Rokas A."/>
            <person name="Ruiz-Duenas F.J."/>
            <person name="Sabat G."/>
            <person name="Salamov A."/>
            <person name="Samejima M."/>
            <person name="Schmutz J."/>
            <person name="Slot J.C."/>
            <person name="St John F."/>
            <person name="Stenlid J."/>
            <person name="Sun H."/>
            <person name="Sun S."/>
            <person name="Syed K."/>
            <person name="Tsang A."/>
            <person name="Wiebenga A."/>
            <person name="Young D."/>
            <person name="Pisabarro A."/>
            <person name="Eastwood D.C."/>
            <person name="Martin F."/>
            <person name="Cullen D."/>
            <person name="Grigoriev I.V."/>
            <person name="Hibbett D.S."/>
        </authorList>
    </citation>
    <scope>NUCLEOTIDE SEQUENCE [LARGE SCALE GENOMIC DNA]</scope>
    <source>
        <strain evidence="2 3">ATCC 11539</strain>
    </source>
</reference>
<dbReference type="EMBL" id="KB469296">
    <property type="protein sequence ID" value="EPQ60458.1"/>
    <property type="molecule type" value="Genomic_DNA"/>
</dbReference>
<gene>
    <name evidence="2" type="ORF">GLOTRDRAFT_7484</name>
</gene>
<evidence type="ECO:0000259" key="1">
    <source>
        <dbReference type="Pfam" id="PF05699"/>
    </source>
</evidence>
<feature type="domain" description="HAT C-terminal dimerisation" evidence="1">
    <location>
        <begin position="2"/>
        <end position="79"/>
    </location>
</feature>
<dbReference type="AlphaFoldDB" id="S7QLY0"/>
<dbReference type="GeneID" id="19308465"/>
<feature type="non-terminal residue" evidence="2">
    <location>
        <position position="1"/>
    </location>
</feature>
<dbReference type="InterPro" id="IPR008906">
    <property type="entry name" value="HATC_C_dom"/>
</dbReference>
<dbReference type="Proteomes" id="UP000030669">
    <property type="component" value="Unassembled WGS sequence"/>
</dbReference>
<dbReference type="SUPFAM" id="SSF53098">
    <property type="entry name" value="Ribonuclease H-like"/>
    <property type="match status" value="1"/>
</dbReference>
<feature type="non-terminal residue" evidence="2">
    <location>
        <position position="92"/>
    </location>
</feature>
<dbReference type="OMA" id="KNAYKCN"/>
<dbReference type="KEGG" id="gtr:GLOTRDRAFT_7484"/>
<organism evidence="2 3">
    <name type="scientific">Gloeophyllum trabeum (strain ATCC 11539 / FP-39264 / Madison 617)</name>
    <name type="common">Brown rot fungus</name>
    <dbReference type="NCBI Taxonomy" id="670483"/>
    <lineage>
        <taxon>Eukaryota</taxon>
        <taxon>Fungi</taxon>
        <taxon>Dikarya</taxon>
        <taxon>Basidiomycota</taxon>
        <taxon>Agaricomycotina</taxon>
        <taxon>Agaricomycetes</taxon>
        <taxon>Gloeophyllales</taxon>
        <taxon>Gloeophyllaceae</taxon>
        <taxon>Gloeophyllum</taxon>
    </lineage>
</organism>
<dbReference type="GO" id="GO:0046983">
    <property type="term" value="F:protein dimerization activity"/>
    <property type="evidence" value="ECO:0007669"/>
    <property type="project" value="InterPro"/>
</dbReference>
<sequence length="92" mass="10493">EELEQYLSSPLEQVEDVVRWWGHHTAQYPVLSRMVRDYLAIQGSAVASERAFSSGNMMGTKLRNRLTPVIYEALQILKSAYRNGYLSASEEV</sequence>
<dbReference type="InterPro" id="IPR012337">
    <property type="entry name" value="RNaseH-like_sf"/>
</dbReference>
<protein>
    <submittedName>
        <fullName evidence="2">HAT dimerization</fullName>
    </submittedName>
</protein>
<dbReference type="Pfam" id="PF05699">
    <property type="entry name" value="Dimer_Tnp_hAT"/>
    <property type="match status" value="1"/>
</dbReference>
<evidence type="ECO:0000313" key="2">
    <source>
        <dbReference type="EMBL" id="EPQ60458.1"/>
    </source>
</evidence>
<evidence type="ECO:0000313" key="3">
    <source>
        <dbReference type="Proteomes" id="UP000030669"/>
    </source>
</evidence>
<dbReference type="OrthoDB" id="3270175at2759"/>
<name>S7QLY0_GLOTA</name>
<dbReference type="RefSeq" id="XP_007860102.1">
    <property type="nucleotide sequence ID" value="XM_007861911.1"/>
</dbReference>
<dbReference type="eggNOG" id="ENOG502SZ8P">
    <property type="taxonomic scope" value="Eukaryota"/>
</dbReference>